<keyword evidence="3" id="KW-1185">Reference proteome</keyword>
<dbReference type="SUPFAM" id="SSF53474">
    <property type="entry name" value="alpha/beta-Hydrolases"/>
    <property type="match status" value="1"/>
</dbReference>
<dbReference type="PANTHER" id="PTHR11802">
    <property type="entry name" value="SERINE PROTEASE FAMILY S10 SERINE CARBOXYPEPTIDASE"/>
    <property type="match status" value="1"/>
</dbReference>
<proteinExistence type="inferred from homology"/>
<evidence type="ECO:0000256" key="1">
    <source>
        <dbReference type="ARBA" id="ARBA00009431"/>
    </source>
</evidence>
<dbReference type="Gene3D" id="3.40.50.1820">
    <property type="entry name" value="alpha/beta hydrolase"/>
    <property type="match status" value="2"/>
</dbReference>
<name>A0AAU9T4K3_THLAR</name>
<dbReference type="AlphaFoldDB" id="A0AAU9T4K3"/>
<feature type="non-terminal residue" evidence="2">
    <location>
        <position position="208"/>
    </location>
</feature>
<gene>
    <name evidence="2" type="ORF">TAV2_LOCUS25569</name>
</gene>
<protein>
    <submittedName>
        <fullName evidence="2">Uncharacterized protein</fullName>
    </submittedName>
</protein>
<dbReference type="InterPro" id="IPR001563">
    <property type="entry name" value="Peptidase_S10"/>
</dbReference>
<evidence type="ECO:0000313" key="2">
    <source>
        <dbReference type="EMBL" id="CAH2079089.1"/>
    </source>
</evidence>
<organism evidence="2 3">
    <name type="scientific">Thlaspi arvense</name>
    <name type="common">Field penny-cress</name>
    <dbReference type="NCBI Taxonomy" id="13288"/>
    <lineage>
        <taxon>Eukaryota</taxon>
        <taxon>Viridiplantae</taxon>
        <taxon>Streptophyta</taxon>
        <taxon>Embryophyta</taxon>
        <taxon>Tracheophyta</taxon>
        <taxon>Spermatophyta</taxon>
        <taxon>Magnoliopsida</taxon>
        <taxon>eudicotyledons</taxon>
        <taxon>Gunneridae</taxon>
        <taxon>Pentapetalae</taxon>
        <taxon>rosids</taxon>
        <taxon>malvids</taxon>
        <taxon>Brassicales</taxon>
        <taxon>Brassicaceae</taxon>
        <taxon>Thlaspideae</taxon>
        <taxon>Thlaspi</taxon>
    </lineage>
</organism>
<comment type="similarity">
    <text evidence="1">Belongs to the peptidase S10 family.</text>
</comment>
<reference evidence="2 3" key="1">
    <citation type="submission" date="2022-03" db="EMBL/GenBank/DDBJ databases">
        <authorList>
            <person name="Nunn A."/>
            <person name="Chopra R."/>
            <person name="Nunn A."/>
            <person name="Contreras Garrido A."/>
        </authorList>
    </citation>
    <scope>NUCLEOTIDE SEQUENCE [LARGE SCALE GENOMIC DNA]</scope>
</reference>
<dbReference type="Pfam" id="PF00450">
    <property type="entry name" value="Peptidase_S10"/>
    <property type="match status" value="2"/>
</dbReference>
<sequence>PGCSSVGYGATEEIGPFLADTNEKGLIFNPYAWNKGKFCIGQHAVFRISRRRWLFVFKHESSDYINLDDNFATRDAYTFLCNWFEKFSEYRGNEFSISQAKAMQLGNPETSIVEDWRGWVDYAWSHAVISDETYRIISKSCNFSSDDYWGDKCHEAITEVEKQYNEIDVFSLYTSVCRGDNAQSSYFESAQFKTNSHISSNRVRVLYN</sequence>
<feature type="non-terminal residue" evidence="2">
    <location>
        <position position="1"/>
    </location>
</feature>
<dbReference type="EMBL" id="OU466863">
    <property type="protein sequence ID" value="CAH2079089.1"/>
    <property type="molecule type" value="Genomic_DNA"/>
</dbReference>
<accession>A0AAU9T4K3</accession>
<dbReference type="Proteomes" id="UP000836841">
    <property type="component" value="Chromosome 7"/>
</dbReference>
<dbReference type="InterPro" id="IPR029058">
    <property type="entry name" value="AB_hydrolase_fold"/>
</dbReference>
<dbReference type="GO" id="GO:0006508">
    <property type="term" value="P:proteolysis"/>
    <property type="evidence" value="ECO:0007669"/>
    <property type="project" value="InterPro"/>
</dbReference>
<dbReference type="GO" id="GO:0004185">
    <property type="term" value="F:serine-type carboxypeptidase activity"/>
    <property type="evidence" value="ECO:0007669"/>
    <property type="project" value="InterPro"/>
</dbReference>
<evidence type="ECO:0000313" key="3">
    <source>
        <dbReference type="Proteomes" id="UP000836841"/>
    </source>
</evidence>
<dbReference type="PANTHER" id="PTHR11802:SF497">
    <property type="entry name" value="SERINE CARBOXYPEPTIDASE-LIKE 31-RELATED"/>
    <property type="match status" value="1"/>
</dbReference>
<dbReference type="GO" id="GO:0005773">
    <property type="term" value="C:vacuole"/>
    <property type="evidence" value="ECO:0007669"/>
    <property type="project" value="TreeGrafter"/>
</dbReference>